<dbReference type="SMART" id="SM00991">
    <property type="entry name" value="WHEP-TRS"/>
    <property type="match status" value="1"/>
</dbReference>
<feature type="region of interest" description="Disordered" evidence="11">
    <location>
        <begin position="687"/>
        <end position="712"/>
    </location>
</feature>
<keyword evidence="6 10" id="KW-0648">Protein biosynthesis</keyword>
<dbReference type="Gene3D" id="3.40.50.620">
    <property type="entry name" value="HUPs"/>
    <property type="match status" value="2"/>
</dbReference>
<keyword evidence="4 10" id="KW-0067">ATP-binding</keyword>
<evidence type="ECO:0000256" key="10">
    <source>
        <dbReference type="RuleBase" id="RU363039"/>
    </source>
</evidence>
<protein>
    <recommendedName>
        <fullName evidence="1">methionine--tRNA ligase</fullName>
        <ecNumber evidence="1">6.1.1.10</ecNumber>
    </recommendedName>
    <alternativeName>
        <fullName evidence="8">Methionyl-tRNA synthetase</fullName>
    </alternativeName>
</protein>
<feature type="compositionally biased region" description="Basic residues" evidence="11">
    <location>
        <begin position="775"/>
        <end position="784"/>
    </location>
</feature>
<keyword evidence="3 10" id="KW-0547">Nucleotide-binding</keyword>
<dbReference type="PROSITE" id="PS50405">
    <property type="entry name" value="GST_CTER"/>
    <property type="match status" value="1"/>
</dbReference>
<keyword evidence="2 10" id="KW-0436">Ligase</keyword>
<evidence type="ECO:0000259" key="13">
    <source>
        <dbReference type="PROSITE" id="PS51185"/>
    </source>
</evidence>
<evidence type="ECO:0000259" key="12">
    <source>
        <dbReference type="PROSITE" id="PS50405"/>
    </source>
</evidence>
<dbReference type="InterPro" id="IPR000738">
    <property type="entry name" value="WHEP-TRS_dom"/>
</dbReference>
<dbReference type="PRINTS" id="PR01041">
    <property type="entry name" value="TRNASYNTHMET"/>
</dbReference>
<dbReference type="SUPFAM" id="SSF47616">
    <property type="entry name" value="GST C-terminal domain-like"/>
    <property type="match status" value="1"/>
</dbReference>
<dbReference type="Pfam" id="PF18485">
    <property type="entry name" value="GST_N_5"/>
    <property type="match status" value="1"/>
</dbReference>
<dbReference type="Pfam" id="PF21972">
    <property type="entry name" value="Arc1p_N_like"/>
    <property type="match status" value="1"/>
</dbReference>
<dbReference type="STRING" id="7739.C3Y7Y4"/>
<accession>C3Y7Y4</accession>
<dbReference type="InterPro" id="IPR053836">
    <property type="entry name" value="Arc1-like_N"/>
</dbReference>
<evidence type="ECO:0000256" key="6">
    <source>
        <dbReference type="ARBA" id="ARBA00022917"/>
    </source>
</evidence>
<dbReference type="GO" id="GO:0004825">
    <property type="term" value="F:methionine-tRNA ligase activity"/>
    <property type="evidence" value="ECO:0007669"/>
    <property type="project" value="UniProtKB-EC"/>
</dbReference>
<evidence type="ECO:0000256" key="1">
    <source>
        <dbReference type="ARBA" id="ARBA00012838"/>
    </source>
</evidence>
<dbReference type="InterPro" id="IPR029038">
    <property type="entry name" value="MetRS_Zn"/>
</dbReference>
<dbReference type="InterPro" id="IPR023458">
    <property type="entry name" value="Met-tRNA_ligase_1"/>
</dbReference>
<dbReference type="PROSITE" id="PS00762">
    <property type="entry name" value="WHEP_TRS_1"/>
    <property type="match status" value="1"/>
</dbReference>
<gene>
    <name evidence="14" type="ORF">BRAFLDRAFT_123956</name>
</gene>
<dbReference type="SUPFAM" id="SSF47323">
    <property type="entry name" value="Anticodon-binding domain of a subclass of class I aminoacyl-tRNA synthetases"/>
    <property type="match status" value="1"/>
</dbReference>
<dbReference type="EMBL" id="GG666490">
    <property type="protein sequence ID" value="EEN63639.1"/>
    <property type="molecule type" value="Genomic_DNA"/>
</dbReference>
<dbReference type="PROSITE" id="PS51185">
    <property type="entry name" value="WHEP_TRS_2"/>
    <property type="match status" value="1"/>
</dbReference>
<dbReference type="InterPro" id="IPR033911">
    <property type="entry name" value="MetRS_core"/>
</dbReference>
<evidence type="ECO:0000313" key="14">
    <source>
        <dbReference type="EMBL" id="EEN63639.1"/>
    </source>
</evidence>
<dbReference type="eggNOG" id="KOG0867">
    <property type="taxonomic scope" value="Eukaryota"/>
</dbReference>
<proteinExistence type="inferred from homology"/>
<sequence length="784" mass="86830">MKLLTDSGNQHALKAVIAANITGTELQIEEVDQASCSGQLPILELPSGKALFSANLTCRYLLGNKDADDFQVDEWLEWESSQLQPFLAPYLVTCIGQGKKDSALLAAVVPLLEHLDKALKDRQYIVGSSVTSADVVVWSALFPLYGDSSKLADELTRYSGIVDWFQNLSTHEAFKSAIATVTKGKGVSACKAGSTSSELSVSAEEVTAAISAFKDGKSPKPWIRTHPMFCRLRNWNTLYICGTDEYGTATETKALEEGLTPQQICDKYNKIHSEIYQWFEIGFDFFGRTTTPQQTEFLADRFVEGTCPLCNYDDARGDQCDKCGKLINATELKLEPALSAFLNTIYPTDDWSNNAKVITRSWVRDGLKPRCITRDLKWGTPVPLEGFTEKVFYVWFDAPIGYLSITANYTDQWEKWWKNPQQVTLYNFMAKDNVPFHSVVFPCSLLGAEDNYTLVNHLQATEYLNYEDGKFSKSRGVGVFGNNAKDTGIPADIYRFYLLFVRPESQDSTFSWEDFMTKNNSELLNNLGNFVNRALMFVSNFFQGVIPAVDVTEDDGQLLAQVNRELQAFIQCLEKVSWGGVGGGNQYIQGQKPWVLVKGNPGEKARAGTVIGLAANVACLLSVMVQPYMPATSNTIQQQLQAPAEVNILTDTFVCRLQAGHKIGKPSPLFQKIEASTMAELKKKFAGTQMERKEKGQKSKTAAPPVQNAAPVKVDQAEVDRLTAEVQKQGDAVRQLKTDKAEKKLVDAEVQKLIALKQQLAAAKGENPAEIIGGKGKKNKKGKK</sequence>
<dbReference type="InterPro" id="IPR009068">
    <property type="entry name" value="uS15_NS1_RNA-bd_sf"/>
</dbReference>
<evidence type="ECO:0000256" key="3">
    <source>
        <dbReference type="ARBA" id="ARBA00022741"/>
    </source>
</evidence>
<evidence type="ECO:0000256" key="4">
    <source>
        <dbReference type="ARBA" id="ARBA00022840"/>
    </source>
</evidence>
<dbReference type="InterPro" id="IPR036282">
    <property type="entry name" value="Glutathione-S-Trfase_C_sf"/>
</dbReference>
<dbReference type="Gene3D" id="1.20.1050.10">
    <property type="match status" value="1"/>
</dbReference>
<comment type="catalytic activity">
    <reaction evidence="9">
        <text>tRNA(Met) + L-methionine + ATP = L-methionyl-tRNA(Met) + AMP + diphosphate</text>
        <dbReference type="Rhea" id="RHEA:13481"/>
        <dbReference type="Rhea" id="RHEA-COMP:9667"/>
        <dbReference type="Rhea" id="RHEA-COMP:9698"/>
        <dbReference type="ChEBI" id="CHEBI:30616"/>
        <dbReference type="ChEBI" id="CHEBI:33019"/>
        <dbReference type="ChEBI" id="CHEBI:57844"/>
        <dbReference type="ChEBI" id="CHEBI:78442"/>
        <dbReference type="ChEBI" id="CHEBI:78530"/>
        <dbReference type="ChEBI" id="CHEBI:456215"/>
        <dbReference type="EC" id="6.1.1.10"/>
    </reaction>
</comment>
<evidence type="ECO:0000256" key="5">
    <source>
        <dbReference type="ARBA" id="ARBA00022884"/>
    </source>
</evidence>
<dbReference type="FunFam" id="3.40.50.620:FF:000640">
    <property type="entry name" value="Uncharacterized protein"/>
    <property type="match status" value="1"/>
</dbReference>
<evidence type="ECO:0000256" key="9">
    <source>
        <dbReference type="ARBA" id="ARBA00047364"/>
    </source>
</evidence>
<organism>
    <name type="scientific">Branchiostoma floridae</name>
    <name type="common">Florida lancelet</name>
    <name type="synonym">Amphioxus</name>
    <dbReference type="NCBI Taxonomy" id="7739"/>
    <lineage>
        <taxon>Eukaryota</taxon>
        <taxon>Metazoa</taxon>
        <taxon>Chordata</taxon>
        <taxon>Cephalochordata</taxon>
        <taxon>Leptocardii</taxon>
        <taxon>Amphioxiformes</taxon>
        <taxon>Branchiostomatidae</taxon>
        <taxon>Branchiostoma</taxon>
    </lineage>
</organism>
<dbReference type="Pfam" id="PF09334">
    <property type="entry name" value="tRNA-synt_1g"/>
    <property type="match status" value="1"/>
</dbReference>
<dbReference type="Gene3D" id="3.40.30.10">
    <property type="entry name" value="Glutaredoxin"/>
    <property type="match status" value="1"/>
</dbReference>
<dbReference type="InterPro" id="IPR010987">
    <property type="entry name" value="Glutathione-S-Trfase_C-like"/>
</dbReference>
<dbReference type="InterPro" id="IPR014729">
    <property type="entry name" value="Rossmann-like_a/b/a_fold"/>
</dbReference>
<dbReference type="Pfam" id="PF00458">
    <property type="entry name" value="WHEP-TRS"/>
    <property type="match status" value="1"/>
</dbReference>
<feature type="domain" description="WHEP-TRS" evidence="13">
    <location>
        <begin position="718"/>
        <end position="774"/>
    </location>
</feature>
<dbReference type="SUPFAM" id="SSF52374">
    <property type="entry name" value="Nucleotidylyl transferase"/>
    <property type="match status" value="1"/>
</dbReference>
<dbReference type="GO" id="GO:0032991">
    <property type="term" value="C:protein-containing complex"/>
    <property type="evidence" value="ECO:0007669"/>
    <property type="project" value="UniProtKB-ARBA"/>
</dbReference>
<dbReference type="EC" id="6.1.1.10" evidence="1"/>
<dbReference type="Gene3D" id="2.20.28.20">
    <property type="entry name" value="Methionyl-tRNA synthetase, Zn-domain"/>
    <property type="match status" value="1"/>
</dbReference>
<dbReference type="PANTHER" id="PTHR45765">
    <property type="entry name" value="METHIONINE--TRNA LIGASE"/>
    <property type="match status" value="1"/>
</dbReference>
<dbReference type="eggNOG" id="KOG1247">
    <property type="taxonomic scope" value="Eukaryota"/>
</dbReference>
<feature type="domain" description="GST C-terminal" evidence="12">
    <location>
        <begin position="65"/>
        <end position="194"/>
    </location>
</feature>
<name>C3Y7Y4_BRAFL</name>
<dbReference type="CDD" id="cd07957">
    <property type="entry name" value="Anticodon_Ia_Met"/>
    <property type="match status" value="1"/>
</dbReference>
<dbReference type="CDD" id="cd00939">
    <property type="entry name" value="MetRS_RNA"/>
    <property type="match status" value="1"/>
</dbReference>
<dbReference type="InterPro" id="IPR041872">
    <property type="entry name" value="Anticodon_Met"/>
</dbReference>
<dbReference type="InterPro" id="IPR009080">
    <property type="entry name" value="tRNAsynth_Ia_anticodon-bd"/>
</dbReference>
<comment type="similarity">
    <text evidence="10">Belongs to the class-I aminoacyl-tRNA synthetase family.</text>
</comment>
<dbReference type="GO" id="GO:0005524">
    <property type="term" value="F:ATP binding"/>
    <property type="evidence" value="ECO:0007669"/>
    <property type="project" value="UniProtKB-KW"/>
</dbReference>
<keyword evidence="5" id="KW-0694">RNA-binding</keyword>
<keyword evidence="7 10" id="KW-0030">Aminoacyl-tRNA synthetase</keyword>
<dbReference type="AlphaFoldDB" id="C3Y7Y4"/>
<dbReference type="GO" id="GO:0003723">
    <property type="term" value="F:RNA binding"/>
    <property type="evidence" value="ECO:0007669"/>
    <property type="project" value="UniProtKB-KW"/>
</dbReference>
<dbReference type="Gene3D" id="1.10.287.10">
    <property type="entry name" value="S15/NS1, RNA-binding"/>
    <property type="match status" value="1"/>
</dbReference>
<dbReference type="PANTHER" id="PTHR45765:SF1">
    <property type="entry name" value="METHIONINE--TRNA LIGASE, CYTOPLASMIC"/>
    <property type="match status" value="1"/>
</dbReference>
<dbReference type="SUPFAM" id="SSF47060">
    <property type="entry name" value="S15/NS1 RNA-binding domain"/>
    <property type="match status" value="1"/>
</dbReference>
<dbReference type="CDD" id="cd10307">
    <property type="entry name" value="GST_C_MetRS_N"/>
    <property type="match status" value="1"/>
</dbReference>
<evidence type="ECO:0000256" key="7">
    <source>
        <dbReference type="ARBA" id="ARBA00023146"/>
    </source>
</evidence>
<dbReference type="Pfam" id="PF19303">
    <property type="entry name" value="Anticodon_3"/>
    <property type="match status" value="1"/>
</dbReference>
<evidence type="ECO:0000256" key="2">
    <source>
        <dbReference type="ARBA" id="ARBA00022598"/>
    </source>
</evidence>
<dbReference type="Gene3D" id="1.10.730.10">
    <property type="entry name" value="Isoleucyl-tRNA Synthetase, Domain 1"/>
    <property type="match status" value="1"/>
</dbReference>
<dbReference type="InterPro" id="IPR015413">
    <property type="entry name" value="Methionyl/Leucyl_tRNA_Synth"/>
</dbReference>
<dbReference type="GO" id="GO:0006431">
    <property type="term" value="P:methionyl-tRNA aminoacylation"/>
    <property type="evidence" value="ECO:0007669"/>
    <property type="project" value="InterPro"/>
</dbReference>
<reference evidence="14" key="1">
    <citation type="journal article" date="2008" name="Nature">
        <title>The amphioxus genome and the evolution of the chordate karyotype.</title>
        <authorList>
            <consortium name="US DOE Joint Genome Institute (JGI-PGF)"/>
            <person name="Putnam N.H."/>
            <person name="Butts T."/>
            <person name="Ferrier D.E.K."/>
            <person name="Furlong R.F."/>
            <person name="Hellsten U."/>
            <person name="Kawashima T."/>
            <person name="Robinson-Rechavi M."/>
            <person name="Shoguchi E."/>
            <person name="Terry A."/>
            <person name="Yu J.-K."/>
            <person name="Benito-Gutierrez E.L."/>
            <person name="Dubchak I."/>
            <person name="Garcia-Fernandez J."/>
            <person name="Gibson-Brown J.J."/>
            <person name="Grigoriev I.V."/>
            <person name="Horton A.C."/>
            <person name="de Jong P.J."/>
            <person name="Jurka J."/>
            <person name="Kapitonov V.V."/>
            <person name="Kohara Y."/>
            <person name="Kuroki Y."/>
            <person name="Lindquist E."/>
            <person name="Lucas S."/>
            <person name="Osoegawa K."/>
            <person name="Pennacchio L.A."/>
            <person name="Salamov A.A."/>
            <person name="Satou Y."/>
            <person name="Sauka-Spengler T."/>
            <person name="Schmutz J."/>
            <person name="Shin-I T."/>
            <person name="Toyoda A."/>
            <person name="Bronner-Fraser M."/>
            <person name="Fujiyama A."/>
            <person name="Holland L.Z."/>
            <person name="Holland P.W.H."/>
            <person name="Satoh N."/>
            <person name="Rokhsar D.S."/>
        </authorList>
    </citation>
    <scope>NUCLEOTIDE SEQUENCE [LARGE SCALE GENOMIC DNA]</scope>
    <source>
        <strain evidence="14">S238N-H82</strain>
        <tissue evidence="14">Testes</tissue>
    </source>
</reference>
<dbReference type="InParanoid" id="C3Y7Y4"/>
<dbReference type="InterPro" id="IPR041598">
    <property type="entry name" value="MARS_N"/>
</dbReference>
<evidence type="ECO:0000256" key="11">
    <source>
        <dbReference type="SAM" id="MobiDB-lite"/>
    </source>
</evidence>
<feature type="region of interest" description="Disordered" evidence="11">
    <location>
        <begin position="761"/>
        <end position="784"/>
    </location>
</feature>
<evidence type="ECO:0000256" key="8">
    <source>
        <dbReference type="ARBA" id="ARBA00030904"/>
    </source>
</evidence>